<dbReference type="Proteomes" id="UP000014148">
    <property type="component" value="Unassembled WGS sequence"/>
</dbReference>
<dbReference type="STRING" id="71451.RV07_GL004315"/>
<reference evidence="4 6" key="1">
    <citation type="submission" date="2013-02" db="EMBL/GenBank/DDBJ databases">
        <title>The Genome Sequence of Enterococcus malodoratus ATCC_43197.</title>
        <authorList>
            <consortium name="The Broad Institute Genome Sequencing Platform"/>
            <consortium name="The Broad Institute Genome Sequencing Center for Infectious Disease"/>
            <person name="Earl A.M."/>
            <person name="Gilmore M.S."/>
            <person name="Lebreton F."/>
            <person name="Walker B."/>
            <person name="Young S.K."/>
            <person name="Zeng Q."/>
            <person name="Gargeya S."/>
            <person name="Fitzgerald M."/>
            <person name="Haas B."/>
            <person name="Abouelleil A."/>
            <person name="Alvarado L."/>
            <person name="Arachchi H.M."/>
            <person name="Berlin A.M."/>
            <person name="Chapman S.B."/>
            <person name="Dewar J."/>
            <person name="Goldberg J."/>
            <person name="Griggs A."/>
            <person name="Gujja S."/>
            <person name="Hansen M."/>
            <person name="Howarth C."/>
            <person name="Imamovic A."/>
            <person name="Larimer J."/>
            <person name="McCowan C."/>
            <person name="Murphy C."/>
            <person name="Neiman D."/>
            <person name="Pearson M."/>
            <person name="Priest M."/>
            <person name="Roberts A."/>
            <person name="Saif S."/>
            <person name="Shea T."/>
            <person name="Sisk P."/>
            <person name="Sykes S."/>
            <person name="Wortman J."/>
            <person name="Nusbaum C."/>
            <person name="Birren B."/>
        </authorList>
    </citation>
    <scope>NUCLEOTIDE SEQUENCE [LARGE SCALE GENOMIC DNA]</scope>
    <source>
        <strain evidence="4 6">ATCC 43197</strain>
    </source>
</reference>
<keyword evidence="1" id="KW-1133">Transmembrane helix</keyword>
<dbReference type="eggNOG" id="COG4072">
    <property type="taxonomic scope" value="Bacteria"/>
</dbReference>
<organism evidence="4 6">
    <name type="scientific">Enterococcus malodoratus ATCC 43197</name>
    <dbReference type="NCBI Taxonomy" id="1158601"/>
    <lineage>
        <taxon>Bacteria</taxon>
        <taxon>Bacillati</taxon>
        <taxon>Bacillota</taxon>
        <taxon>Bacilli</taxon>
        <taxon>Lactobacillales</taxon>
        <taxon>Enterococcaceae</taxon>
        <taxon>Enterococcus</taxon>
    </lineage>
</organism>
<evidence type="ECO:0000313" key="7">
    <source>
        <dbReference type="Proteomes" id="UP000014148"/>
    </source>
</evidence>
<dbReference type="EMBL" id="ASWA01000004">
    <property type="protein sequence ID" value="EOT64146.1"/>
    <property type="molecule type" value="Genomic_DNA"/>
</dbReference>
<keyword evidence="1" id="KW-0472">Membrane</keyword>
<evidence type="ECO:0000259" key="2">
    <source>
        <dbReference type="Pfam" id="PF06030"/>
    </source>
</evidence>
<evidence type="ECO:0000313" key="4">
    <source>
        <dbReference type="EMBL" id="EOH77440.1"/>
    </source>
</evidence>
<dbReference type="InterPro" id="IPR010317">
    <property type="entry name" value="WxLIP_PGBD"/>
</dbReference>
<gene>
    <name evidence="5" type="ORF">I585_03343</name>
    <name evidence="4" type="ORF">UAI_02077</name>
</gene>
<evidence type="ECO:0000313" key="6">
    <source>
        <dbReference type="Proteomes" id="UP000013783"/>
    </source>
</evidence>
<evidence type="ECO:0000256" key="1">
    <source>
        <dbReference type="SAM" id="Phobius"/>
    </source>
</evidence>
<name>R2R1B3_9ENTE</name>
<dbReference type="EMBL" id="AJAK01000015">
    <property type="protein sequence ID" value="EOH77440.1"/>
    <property type="molecule type" value="Genomic_DNA"/>
</dbReference>
<protein>
    <submittedName>
        <fullName evidence="4">Cell wall surface anchor protein</fullName>
    </submittedName>
</protein>
<dbReference type="AlphaFoldDB" id="R2R1B3"/>
<dbReference type="InterPro" id="IPR021759">
    <property type="entry name" value="WxLIP_HBD"/>
</dbReference>
<comment type="caution">
    <text evidence="4">The sequence shown here is derived from an EMBL/GenBank/DDBJ whole genome shotgun (WGS) entry which is preliminary data.</text>
</comment>
<evidence type="ECO:0000259" key="3">
    <source>
        <dbReference type="Pfam" id="PF11797"/>
    </source>
</evidence>
<evidence type="ECO:0000313" key="5">
    <source>
        <dbReference type="EMBL" id="EOT64146.1"/>
    </source>
</evidence>
<accession>R2R1B3</accession>
<feature type="transmembrane region" description="Helical" evidence="1">
    <location>
        <begin position="320"/>
        <end position="340"/>
    </location>
</feature>
<dbReference type="Proteomes" id="UP000013783">
    <property type="component" value="Unassembled WGS sequence"/>
</dbReference>
<sequence length="349" mass="39256">MKGFKTIGMILFMLFGSLMLDSFVGIASEFNFAVTPLPSEHQIDKEKTYFDLLLAPSQTTELKATLRNDTEKEVKVDVSVNNATTNSNVIVEYGENALKKDKSLAYDLKEHVHYPESVVLKPKSEQTVPFRVDMPNKSFDGVIAGGITFKEEPATEEKTTKSTQGLSIENDYSYVVALLMRQNQKKVVPNLVLHEVKPSQINARNVILADLQNDQKTYINQVALSAKVTKKGSDKVLYQEEKENLQIAPNSSFSLPVSLKKQALKPGVYHMSLSVSGNKDGSAPAKFENHWTFERDFRIDGDTAKELNEKDVTLKPDYTWLYILIGIFLLLASVLIILFIRRKKQADTE</sequence>
<dbReference type="Pfam" id="PF06030">
    <property type="entry name" value="WxLIP_PGBD"/>
    <property type="match status" value="1"/>
</dbReference>
<keyword evidence="7" id="KW-1185">Reference proteome</keyword>
<reference evidence="5 7" key="2">
    <citation type="submission" date="2013-03" db="EMBL/GenBank/DDBJ databases">
        <title>The Genome Sequence of Enterococcus malodoratus ATCC_43197 (PacBio/Illumina hybrid assembly).</title>
        <authorList>
            <consortium name="The Broad Institute Genomics Platform"/>
            <consortium name="The Broad Institute Genome Sequencing Center for Infectious Disease"/>
            <person name="Earl A."/>
            <person name="Russ C."/>
            <person name="Gilmore M."/>
            <person name="Surin D."/>
            <person name="Walker B."/>
            <person name="Young S."/>
            <person name="Zeng Q."/>
            <person name="Gargeya S."/>
            <person name="Fitzgerald M."/>
            <person name="Haas B."/>
            <person name="Abouelleil A."/>
            <person name="Allen A.W."/>
            <person name="Alvarado L."/>
            <person name="Arachchi H.M."/>
            <person name="Berlin A.M."/>
            <person name="Chapman S.B."/>
            <person name="Gainer-Dewar J."/>
            <person name="Goldberg J."/>
            <person name="Griggs A."/>
            <person name="Gujja S."/>
            <person name="Hansen M."/>
            <person name="Howarth C."/>
            <person name="Imamovic A."/>
            <person name="Ireland A."/>
            <person name="Larimer J."/>
            <person name="McCowan C."/>
            <person name="Murphy C."/>
            <person name="Pearson M."/>
            <person name="Poon T.W."/>
            <person name="Priest M."/>
            <person name="Roberts A."/>
            <person name="Saif S."/>
            <person name="Shea T."/>
            <person name="Sisk P."/>
            <person name="Sykes S."/>
            <person name="Wortman J."/>
            <person name="Nusbaum C."/>
            <person name="Birren B."/>
        </authorList>
    </citation>
    <scope>NUCLEOTIDE SEQUENCE [LARGE SCALE GENOMIC DNA]</scope>
    <source>
        <strain evidence="5 7">ATCC 43197</strain>
    </source>
</reference>
<feature type="domain" description="WxL Interacting Protein host binding" evidence="3">
    <location>
        <begin position="164"/>
        <end position="309"/>
    </location>
</feature>
<keyword evidence="1" id="KW-0812">Transmembrane</keyword>
<dbReference type="Pfam" id="PF11797">
    <property type="entry name" value="WxLIP_HBD"/>
    <property type="match status" value="1"/>
</dbReference>
<dbReference type="PATRIC" id="fig|1158601.3.peg.2047"/>
<proteinExistence type="predicted"/>
<feature type="domain" description="WxL Interacting Protein peptidoglycan binding" evidence="2">
    <location>
        <begin position="32"/>
        <end position="151"/>
    </location>
</feature>